<keyword evidence="2" id="KW-0472">Membrane</keyword>
<keyword evidence="2" id="KW-0812">Transmembrane</keyword>
<reference evidence="4" key="1">
    <citation type="submission" date="2017-03" db="EMBL/GenBank/DDBJ databases">
        <authorList>
            <person name="Safronova V.I."/>
            <person name="Sazanova A.L."/>
            <person name="Chirak E.R."/>
        </authorList>
    </citation>
    <scope>NUCLEOTIDE SEQUENCE [LARGE SCALE GENOMIC DNA]</scope>
    <source>
        <strain evidence="4">Ach-343</strain>
    </source>
</reference>
<accession>A0A2W7C464</accession>
<organism evidence="3 4">
    <name type="scientific">Mesorhizobium kowhaii</name>
    <dbReference type="NCBI Taxonomy" id="1300272"/>
    <lineage>
        <taxon>Bacteria</taxon>
        <taxon>Pseudomonadati</taxon>
        <taxon>Pseudomonadota</taxon>
        <taxon>Alphaproteobacteria</taxon>
        <taxon>Hyphomicrobiales</taxon>
        <taxon>Phyllobacteriaceae</taxon>
        <taxon>Mesorhizobium</taxon>
    </lineage>
</organism>
<feature type="region of interest" description="Disordered" evidence="1">
    <location>
        <begin position="52"/>
        <end position="71"/>
    </location>
</feature>
<evidence type="ECO:0000256" key="1">
    <source>
        <dbReference type="SAM" id="MobiDB-lite"/>
    </source>
</evidence>
<keyword evidence="4" id="KW-1185">Reference proteome</keyword>
<dbReference type="AlphaFoldDB" id="A0A2W7C464"/>
<gene>
    <name evidence="3" type="ORF">B5V02_20935</name>
</gene>
<protein>
    <submittedName>
        <fullName evidence="3">Uncharacterized protein</fullName>
    </submittedName>
</protein>
<keyword evidence="2" id="KW-1133">Transmembrane helix</keyword>
<feature type="compositionally biased region" description="Polar residues" evidence="1">
    <location>
        <begin position="53"/>
        <end position="65"/>
    </location>
</feature>
<comment type="caution">
    <text evidence="3">The sequence shown here is derived from an EMBL/GenBank/DDBJ whole genome shotgun (WGS) entry which is preliminary data.</text>
</comment>
<dbReference type="EMBL" id="MZXV01000046">
    <property type="protein sequence ID" value="PZV36618.1"/>
    <property type="molecule type" value="Genomic_DNA"/>
</dbReference>
<dbReference type="RefSeq" id="WP_111546061.1">
    <property type="nucleotide sequence ID" value="NZ_MZXV01000046.1"/>
</dbReference>
<sequence>MIFVLMFAIIGEFVTFAVITPLFGWTVALLAAPGGGVLMALLASVFLSKRYRTSSAQPNSGGQTETGERGL</sequence>
<dbReference type="Proteomes" id="UP000248616">
    <property type="component" value="Unassembled WGS sequence"/>
</dbReference>
<feature type="transmembrane region" description="Helical" evidence="2">
    <location>
        <begin position="27"/>
        <end position="47"/>
    </location>
</feature>
<evidence type="ECO:0000313" key="3">
    <source>
        <dbReference type="EMBL" id="PZV36618.1"/>
    </source>
</evidence>
<evidence type="ECO:0000256" key="2">
    <source>
        <dbReference type="SAM" id="Phobius"/>
    </source>
</evidence>
<proteinExistence type="predicted"/>
<name>A0A2W7C464_9HYPH</name>
<evidence type="ECO:0000313" key="4">
    <source>
        <dbReference type="Proteomes" id="UP000248616"/>
    </source>
</evidence>